<keyword evidence="2" id="KW-1185">Reference proteome</keyword>
<reference evidence="1 2" key="2">
    <citation type="journal article" date="2022" name="Mol. Ecol. Resour.">
        <title>The genomes of chicory, endive, great burdock and yacon provide insights into Asteraceae paleo-polyploidization history and plant inulin production.</title>
        <authorList>
            <person name="Fan W."/>
            <person name="Wang S."/>
            <person name="Wang H."/>
            <person name="Wang A."/>
            <person name="Jiang F."/>
            <person name="Liu H."/>
            <person name="Zhao H."/>
            <person name="Xu D."/>
            <person name="Zhang Y."/>
        </authorList>
    </citation>
    <scope>NUCLEOTIDE SEQUENCE [LARGE SCALE GENOMIC DNA]</scope>
    <source>
        <strain evidence="2">cv. Yunnan</strain>
        <tissue evidence="1">Leaves</tissue>
    </source>
</reference>
<comment type="caution">
    <text evidence="1">The sequence shown here is derived from an EMBL/GenBank/DDBJ whole genome shotgun (WGS) entry which is preliminary data.</text>
</comment>
<name>A0ACB9JIW6_9ASTR</name>
<evidence type="ECO:0000313" key="2">
    <source>
        <dbReference type="Proteomes" id="UP001056120"/>
    </source>
</evidence>
<dbReference type="Proteomes" id="UP001056120">
    <property type="component" value="Linkage Group LG04"/>
</dbReference>
<sequence length="112" mass="12676">MSQNRFWSGHIVSNTFDVGSVDSHSLLCLAQASRRVVSITLDVGWVDSRDHWLDLLDCWYKHAATTETQQQHAGTSKSFKEMHQFNTQQQQHIGLSCITMRPPWLDSCGSGV</sequence>
<evidence type="ECO:0000313" key="1">
    <source>
        <dbReference type="EMBL" id="KAI3819485.1"/>
    </source>
</evidence>
<dbReference type="EMBL" id="CM042021">
    <property type="protein sequence ID" value="KAI3819485.1"/>
    <property type="molecule type" value="Genomic_DNA"/>
</dbReference>
<organism evidence="1 2">
    <name type="scientific">Smallanthus sonchifolius</name>
    <dbReference type="NCBI Taxonomy" id="185202"/>
    <lineage>
        <taxon>Eukaryota</taxon>
        <taxon>Viridiplantae</taxon>
        <taxon>Streptophyta</taxon>
        <taxon>Embryophyta</taxon>
        <taxon>Tracheophyta</taxon>
        <taxon>Spermatophyta</taxon>
        <taxon>Magnoliopsida</taxon>
        <taxon>eudicotyledons</taxon>
        <taxon>Gunneridae</taxon>
        <taxon>Pentapetalae</taxon>
        <taxon>asterids</taxon>
        <taxon>campanulids</taxon>
        <taxon>Asterales</taxon>
        <taxon>Asteraceae</taxon>
        <taxon>Asteroideae</taxon>
        <taxon>Heliantheae alliance</taxon>
        <taxon>Millerieae</taxon>
        <taxon>Smallanthus</taxon>
    </lineage>
</organism>
<proteinExistence type="predicted"/>
<gene>
    <name evidence="1" type="ORF">L1987_13324</name>
</gene>
<protein>
    <submittedName>
        <fullName evidence="1">Uncharacterized protein</fullName>
    </submittedName>
</protein>
<reference evidence="2" key="1">
    <citation type="journal article" date="2022" name="Mol. Ecol. Resour.">
        <title>The genomes of chicory, endive, great burdock and yacon provide insights into Asteraceae palaeo-polyploidization history and plant inulin production.</title>
        <authorList>
            <person name="Fan W."/>
            <person name="Wang S."/>
            <person name="Wang H."/>
            <person name="Wang A."/>
            <person name="Jiang F."/>
            <person name="Liu H."/>
            <person name="Zhao H."/>
            <person name="Xu D."/>
            <person name="Zhang Y."/>
        </authorList>
    </citation>
    <scope>NUCLEOTIDE SEQUENCE [LARGE SCALE GENOMIC DNA]</scope>
    <source>
        <strain evidence="2">cv. Yunnan</strain>
    </source>
</reference>
<accession>A0ACB9JIW6</accession>